<proteinExistence type="predicted"/>
<evidence type="ECO:0000313" key="8">
    <source>
        <dbReference type="Proteomes" id="UP000821866"/>
    </source>
</evidence>
<accession>A0A9J6DLK0</accession>
<feature type="chain" id="PRO_5039902478" evidence="6">
    <location>
        <begin position="25"/>
        <end position="372"/>
    </location>
</feature>
<dbReference type="AlphaFoldDB" id="A0A9J6DLK0"/>
<dbReference type="GO" id="GO:0016829">
    <property type="term" value="F:lyase activity"/>
    <property type="evidence" value="ECO:0007669"/>
    <property type="project" value="UniProtKB-KW"/>
</dbReference>
<dbReference type="CDD" id="cd08576">
    <property type="entry name" value="GDPD_like_SMaseD_PLD"/>
    <property type="match status" value="1"/>
</dbReference>
<dbReference type="EMBL" id="JABSTU010000008">
    <property type="protein sequence ID" value="KAH8023004.1"/>
    <property type="molecule type" value="Genomic_DNA"/>
</dbReference>
<evidence type="ECO:0000256" key="1">
    <source>
        <dbReference type="ARBA" id="ARBA00000110"/>
    </source>
</evidence>
<evidence type="ECO:0000313" key="7">
    <source>
        <dbReference type="EMBL" id="KAH8023004.1"/>
    </source>
</evidence>
<reference evidence="7" key="1">
    <citation type="journal article" date="2020" name="Cell">
        <title>Large-Scale Comparative Analyses of Tick Genomes Elucidate Their Genetic Diversity and Vector Capacities.</title>
        <authorList>
            <consortium name="Tick Genome and Microbiome Consortium (TIGMIC)"/>
            <person name="Jia N."/>
            <person name="Wang J."/>
            <person name="Shi W."/>
            <person name="Du L."/>
            <person name="Sun Y."/>
            <person name="Zhan W."/>
            <person name="Jiang J.F."/>
            <person name="Wang Q."/>
            <person name="Zhang B."/>
            <person name="Ji P."/>
            <person name="Bell-Sakyi L."/>
            <person name="Cui X.M."/>
            <person name="Yuan T.T."/>
            <person name="Jiang B.G."/>
            <person name="Yang W.F."/>
            <person name="Lam T.T."/>
            <person name="Chang Q.C."/>
            <person name="Ding S.J."/>
            <person name="Wang X.J."/>
            <person name="Zhu J.G."/>
            <person name="Ruan X.D."/>
            <person name="Zhao L."/>
            <person name="Wei J.T."/>
            <person name="Ye R.Z."/>
            <person name="Que T.C."/>
            <person name="Du C.H."/>
            <person name="Zhou Y.H."/>
            <person name="Cheng J.X."/>
            <person name="Dai P.F."/>
            <person name="Guo W.B."/>
            <person name="Han X.H."/>
            <person name="Huang E.J."/>
            <person name="Li L.F."/>
            <person name="Wei W."/>
            <person name="Gao Y.C."/>
            <person name="Liu J.Z."/>
            <person name="Shao H.Z."/>
            <person name="Wang X."/>
            <person name="Wang C.C."/>
            <person name="Yang T.C."/>
            <person name="Huo Q.B."/>
            <person name="Li W."/>
            <person name="Chen H.Y."/>
            <person name="Chen S.E."/>
            <person name="Zhou L.G."/>
            <person name="Ni X.B."/>
            <person name="Tian J.H."/>
            <person name="Sheng Y."/>
            <person name="Liu T."/>
            <person name="Pan Y.S."/>
            <person name="Xia L.Y."/>
            <person name="Li J."/>
            <person name="Zhao F."/>
            <person name="Cao W.C."/>
        </authorList>
    </citation>
    <scope>NUCLEOTIDE SEQUENCE</scope>
    <source>
        <strain evidence="7">Rmic-2018</strain>
    </source>
</reference>
<dbReference type="Pfam" id="PF13653">
    <property type="entry name" value="GDPD_2"/>
    <property type="match status" value="1"/>
</dbReference>
<dbReference type="GO" id="GO:0046872">
    <property type="term" value="F:metal ion binding"/>
    <property type="evidence" value="ECO:0007669"/>
    <property type="project" value="UniProtKB-KW"/>
</dbReference>
<evidence type="ECO:0000256" key="5">
    <source>
        <dbReference type="ARBA" id="ARBA00023239"/>
    </source>
</evidence>
<sequence length="372" mass="41932">MVRASRSQIVAAALLCFVAKMSVAGPTSSNRLEELERPFFNIAHMVNSIKEVDQYLRLGANAIEADVTFQGDGTAKQTFHGSPCDCFRNCYMRENIVDYLEYIRKVTGPPDAKYKNRVALLFLDLKVSDLPAPSKLKAGKDISKKLLEHLWYNVDPNNTVNVLLSIGHVSDKDVFKGVVETLMKNGDPIIAERVGEFLNFCCGDGVSNCISLFRPTNRLKQALRYRDSRSDRSYADKVYHWTIDLSSAIRNSIRLGVDGIITNYPERVSTVLMEAPFKRAVKLASPQDTPWKKASIELLMPGGGGSPISTVLGNVSEVLQQFWAYVVTRFSGHIFRRRSSRDYDAAEADPPMSPRELQEQRYYRWLHKKLVA</sequence>
<keyword evidence="5" id="KW-0456">Lyase</keyword>
<evidence type="ECO:0000256" key="4">
    <source>
        <dbReference type="ARBA" id="ARBA00023157"/>
    </source>
</evidence>
<dbReference type="VEuPathDB" id="VectorBase:LOC119171748"/>
<dbReference type="SUPFAM" id="SSF51695">
    <property type="entry name" value="PLC-like phosphodiesterases"/>
    <property type="match status" value="1"/>
</dbReference>
<dbReference type="GO" id="GO:0008081">
    <property type="term" value="F:phosphoric diester hydrolase activity"/>
    <property type="evidence" value="ECO:0007669"/>
    <property type="project" value="InterPro"/>
</dbReference>
<gene>
    <name evidence="7" type="ORF">HPB51_009608</name>
</gene>
<dbReference type="GO" id="GO:0006629">
    <property type="term" value="P:lipid metabolic process"/>
    <property type="evidence" value="ECO:0007669"/>
    <property type="project" value="InterPro"/>
</dbReference>
<keyword evidence="6" id="KW-0732">Signal</keyword>
<comment type="catalytic activity">
    <reaction evidence="1">
        <text>an N-(acyl)-sphingosylphosphoethanolamine = an N-(acyl)-sphingosyl-1,3-cyclic phosphate + ethanolamine</text>
        <dbReference type="Rhea" id="RHEA:60648"/>
        <dbReference type="ChEBI" id="CHEBI:57603"/>
        <dbReference type="ChEBI" id="CHEBI:143891"/>
        <dbReference type="ChEBI" id="CHEBI:143892"/>
    </reaction>
</comment>
<keyword evidence="3" id="KW-0460">Magnesium</keyword>
<dbReference type="Proteomes" id="UP000821866">
    <property type="component" value="Chromosome 6"/>
</dbReference>
<keyword evidence="4" id="KW-1015">Disulfide bond</keyword>
<evidence type="ECO:0000256" key="6">
    <source>
        <dbReference type="SAM" id="SignalP"/>
    </source>
</evidence>
<protein>
    <submittedName>
        <fullName evidence="7">Uncharacterized protein</fullName>
    </submittedName>
</protein>
<comment type="caution">
    <text evidence="7">The sequence shown here is derived from an EMBL/GenBank/DDBJ whole genome shotgun (WGS) entry which is preliminary data.</text>
</comment>
<dbReference type="Gene3D" id="3.20.20.190">
    <property type="entry name" value="Phosphatidylinositol (PI) phosphodiesterase"/>
    <property type="match status" value="2"/>
</dbReference>
<evidence type="ECO:0000256" key="3">
    <source>
        <dbReference type="ARBA" id="ARBA00022842"/>
    </source>
</evidence>
<keyword evidence="8" id="KW-1185">Reference proteome</keyword>
<dbReference type="InterPro" id="IPR017946">
    <property type="entry name" value="PLC-like_Pdiesterase_TIM-brl"/>
</dbReference>
<keyword evidence="2" id="KW-0479">Metal-binding</keyword>
<name>A0A9J6DLK0_RHIMP</name>
<reference evidence="7" key="2">
    <citation type="submission" date="2021-09" db="EMBL/GenBank/DDBJ databases">
        <authorList>
            <person name="Jia N."/>
            <person name="Wang J."/>
            <person name="Shi W."/>
            <person name="Du L."/>
            <person name="Sun Y."/>
            <person name="Zhan W."/>
            <person name="Jiang J."/>
            <person name="Wang Q."/>
            <person name="Zhang B."/>
            <person name="Ji P."/>
            <person name="Sakyi L.B."/>
            <person name="Cui X."/>
            <person name="Yuan T."/>
            <person name="Jiang B."/>
            <person name="Yang W."/>
            <person name="Lam T.T.-Y."/>
            <person name="Chang Q."/>
            <person name="Ding S."/>
            <person name="Wang X."/>
            <person name="Zhu J."/>
            <person name="Ruan X."/>
            <person name="Zhao L."/>
            <person name="Wei J."/>
            <person name="Que T."/>
            <person name="Du C."/>
            <person name="Cheng J."/>
            <person name="Dai P."/>
            <person name="Han X."/>
            <person name="Huang E."/>
            <person name="Gao Y."/>
            <person name="Liu J."/>
            <person name="Shao H."/>
            <person name="Ye R."/>
            <person name="Li L."/>
            <person name="Wei W."/>
            <person name="Wang X."/>
            <person name="Wang C."/>
            <person name="Huo Q."/>
            <person name="Li W."/>
            <person name="Guo W."/>
            <person name="Chen H."/>
            <person name="Chen S."/>
            <person name="Zhou L."/>
            <person name="Zhou L."/>
            <person name="Ni X."/>
            <person name="Tian J."/>
            <person name="Zhou Y."/>
            <person name="Sheng Y."/>
            <person name="Liu T."/>
            <person name="Pan Y."/>
            <person name="Xia L."/>
            <person name="Li J."/>
            <person name="Zhao F."/>
            <person name="Cao W."/>
        </authorList>
    </citation>
    <scope>NUCLEOTIDE SEQUENCE</scope>
    <source>
        <strain evidence="7">Rmic-2018</strain>
        <tissue evidence="7">Larvae</tissue>
    </source>
</reference>
<organism evidence="7 8">
    <name type="scientific">Rhipicephalus microplus</name>
    <name type="common">Cattle tick</name>
    <name type="synonym">Boophilus microplus</name>
    <dbReference type="NCBI Taxonomy" id="6941"/>
    <lineage>
        <taxon>Eukaryota</taxon>
        <taxon>Metazoa</taxon>
        <taxon>Ecdysozoa</taxon>
        <taxon>Arthropoda</taxon>
        <taxon>Chelicerata</taxon>
        <taxon>Arachnida</taxon>
        <taxon>Acari</taxon>
        <taxon>Parasitiformes</taxon>
        <taxon>Ixodida</taxon>
        <taxon>Ixodoidea</taxon>
        <taxon>Ixodidae</taxon>
        <taxon>Rhipicephalinae</taxon>
        <taxon>Rhipicephalus</taxon>
        <taxon>Boophilus</taxon>
    </lineage>
</organism>
<evidence type="ECO:0000256" key="2">
    <source>
        <dbReference type="ARBA" id="ARBA00022723"/>
    </source>
</evidence>
<feature type="signal peptide" evidence="6">
    <location>
        <begin position="1"/>
        <end position="24"/>
    </location>
</feature>